<keyword evidence="6" id="KW-0862">Zinc</keyword>
<dbReference type="EC" id="6.1.1.16" evidence="2 10"/>
<keyword evidence="5" id="KW-0547">Nucleotide-binding</keyword>
<evidence type="ECO:0000256" key="7">
    <source>
        <dbReference type="ARBA" id="ARBA00022840"/>
    </source>
</evidence>
<evidence type="ECO:0000256" key="5">
    <source>
        <dbReference type="ARBA" id="ARBA00022741"/>
    </source>
</evidence>
<keyword evidence="7" id="KW-0067">ATP-binding</keyword>
<sequence>MVLRVYNTLTRELENFEPMVGDHVNMYVCGPTVYDDCHLGHARSYVAFDVIRRYLRYSGYDVKYIMNITDIDDKIIQRATRSQEDPLKLAAKFTDSFLEDMERLNIHSPDVQPKVTDHINEIINIISGLIDGGFAYVTSKGNVYFNLLSSQDKIGILSHQTLQGLLEGSGYRVGVEDDKRHQLDFALWKSSDETEIGWESPWSKGRPGWHIECTAMAVKYSGGQLDIHGGGMDLVFPHHEAEILQSEAYTGRGPFSKYWMHNGFLTIDKEKMSKSLDNFFTIKDVL</sequence>
<evidence type="ECO:0000256" key="4">
    <source>
        <dbReference type="ARBA" id="ARBA00022723"/>
    </source>
</evidence>
<dbReference type="PRINTS" id="PR00983">
    <property type="entry name" value="TRNASYNTHCYS"/>
</dbReference>
<dbReference type="SUPFAM" id="SSF52374">
    <property type="entry name" value="Nucleotidylyl transferase"/>
    <property type="match status" value="1"/>
</dbReference>
<evidence type="ECO:0000256" key="6">
    <source>
        <dbReference type="ARBA" id="ARBA00022833"/>
    </source>
</evidence>
<reference evidence="12 13" key="1">
    <citation type="submission" date="2018-08" db="EMBL/GenBank/DDBJ databases">
        <title>The metabolism and importance of syntrophic acetate oxidation coupled to methane or sulfide production in haloalkaline environments.</title>
        <authorList>
            <person name="Timmers P.H.A."/>
            <person name="Vavourakis C.D."/>
            <person name="Sorokin D.Y."/>
            <person name="Sinninghe Damste J.S."/>
            <person name="Muyzer G."/>
            <person name="Stams A.J.M."/>
            <person name="Plugge C.M."/>
        </authorList>
    </citation>
    <scope>NUCLEOTIDE SEQUENCE [LARGE SCALE GENOMIC DNA]</scope>
    <source>
        <strain evidence="12">MSAO_Arc3</strain>
    </source>
</reference>
<evidence type="ECO:0000256" key="2">
    <source>
        <dbReference type="ARBA" id="ARBA00012832"/>
    </source>
</evidence>
<dbReference type="PANTHER" id="PTHR10890">
    <property type="entry name" value="CYSTEINYL-TRNA SYNTHETASE"/>
    <property type="match status" value="1"/>
</dbReference>
<name>A0A3R7X6S3_9EURY</name>
<evidence type="ECO:0000313" key="12">
    <source>
        <dbReference type="EMBL" id="RQD85110.1"/>
    </source>
</evidence>
<evidence type="ECO:0000256" key="8">
    <source>
        <dbReference type="ARBA" id="ARBA00022917"/>
    </source>
</evidence>
<dbReference type="Pfam" id="PF01406">
    <property type="entry name" value="tRNA-synt_1e"/>
    <property type="match status" value="1"/>
</dbReference>
<dbReference type="GO" id="GO:0006423">
    <property type="term" value="P:cysteinyl-tRNA aminoacylation"/>
    <property type="evidence" value="ECO:0007669"/>
    <property type="project" value="UniProtKB-UniRule"/>
</dbReference>
<proteinExistence type="predicted"/>
<accession>A0A3R7X6S3</accession>
<feature type="non-terminal residue" evidence="12">
    <location>
        <position position="286"/>
    </location>
</feature>
<comment type="cofactor">
    <cofactor evidence="1">
        <name>Zn(2+)</name>
        <dbReference type="ChEBI" id="CHEBI:29105"/>
    </cofactor>
</comment>
<dbReference type="Gene3D" id="3.40.50.620">
    <property type="entry name" value="HUPs"/>
    <property type="match status" value="1"/>
</dbReference>
<dbReference type="AlphaFoldDB" id="A0A3R7X6S3"/>
<dbReference type="PANTHER" id="PTHR10890:SF3">
    <property type="entry name" value="CYSTEINE--TRNA LIGASE, CYTOPLASMIC"/>
    <property type="match status" value="1"/>
</dbReference>
<keyword evidence="8" id="KW-0648">Protein biosynthesis</keyword>
<evidence type="ECO:0000256" key="3">
    <source>
        <dbReference type="ARBA" id="ARBA00022598"/>
    </source>
</evidence>
<evidence type="ECO:0000256" key="10">
    <source>
        <dbReference type="NCBIfam" id="TIGR00435"/>
    </source>
</evidence>
<keyword evidence="4" id="KW-0479">Metal-binding</keyword>
<dbReference type="EMBL" id="QZAB01000340">
    <property type="protein sequence ID" value="RQD85110.1"/>
    <property type="molecule type" value="Genomic_DNA"/>
</dbReference>
<dbReference type="InterPro" id="IPR032678">
    <property type="entry name" value="tRNA-synt_1_cat_dom"/>
</dbReference>
<dbReference type="Proteomes" id="UP000284763">
    <property type="component" value="Unassembled WGS sequence"/>
</dbReference>
<keyword evidence="9" id="KW-0030">Aminoacyl-tRNA synthetase</keyword>
<evidence type="ECO:0000256" key="9">
    <source>
        <dbReference type="ARBA" id="ARBA00023146"/>
    </source>
</evidence>
<feature type="domain" description="tRNA synthetases class I catalytic" evidence="11">
    <location>
        <begin position="16"/>
        <end position="286"/>
    </location>
</feature>
<dbReference type="GO" id="GO:0005524">
    <property type="term" value="F:ATP binding"/>
    <property type="evidence" value="ECO:0007669"/>
    <property type="project" value="UniProtKB-KW"/>
</dbReference>
<keyword evidence="3 12" id="KW-0436">Ligase</keyword>
<gene>
    <name evidence="12" type="ORF">D5R95_05425</name>
</gene>
<comment type="caution">
    <text evidence="12">The sequence shown here is derived from an EMBL/GenBank/DDBJ whole genome shotgun (WGS) entry which is preliminary data.</text>
</comment>
<dbReference type="InterPro" id="IPR015803">
    <property type="entry name" value="Cys-tRNA-ligase"/>
</dbReference>
<dbReference type="InterPro" id="IPR014729">
    <property type="entry name" value="Rossmann-like_a/b/a_fold"/>
</dbReference>
<dbReference type="CDD" id="cd00672">
    <property type="entry name" value="CysRS_core"/>
    <property type="match status" value="1"/>
</dbReference>
<evidence type="ECO:0000313" key="13">
    <source>
        <dbReference type="Proteomes" id="UP000284763"/>
    </source>
</evidence>
<organism evidence="12 13">
    <name type="scientific">Methanosalsum natronophilum</name>
    <dbReference type="NCBI Taxonomy" id="768733"/>
    <lineage>
        <taxon>Archaea</taxon>
        <taxon>Methanobacteriati</taxon>
        <taxon>Methanobacteriota</taxon>
        <taxon>Stenosarchaea group</taxon>
        <taxon>Methanomicrobia</taxon>
        <taxon>Methanosarcinales</taxon>
        <taxon>Methanosarcinaceae</taxon>
        <taxon>Methanosalsum</taxon>
    </lineage>
</organism>
<dbReference type="GO" id="GO:0004817">
    <property type="term" value="F:cysteine-tRNA ligase activity"/>
    <property type="evidence" value="ECO:0007669"/>
    <property type="project" value="UniProtKB-UniRule"/>
</dbReference>
<dbReference type="GO" id="GO:0005737">
    <property type="term" value="C:cytoplasm"/>
    <property type="evidence" value="ECO:0007669"/>
    <property type="project" value="UniProtKB-UniRule"/>
</dbReference>
<protein>
    <recommendedName>
        <fullName evidence="2 10">Cysteine--tRNA ligase</fullName>
        <ecNumber evidence="2 10">6.1.1.16</ecNumber>
    </recommendedName>
</protein>
<evidence type="ECO:0000256" key="1">
    <source>
        <dbReference type="ARBA" id="ARBA00001947"/>
    </source>
</evidence>
<dbReference type="InterPro" id="IPR024909">
    <property type="entry name" value="Cys-tRNA/MSH_ligase"/>
</dbReference>
<evidence type="ECO:0000259" key="11">
    <source>
        <dbReference type="Pfam" id="PF01406"/>
    </source>
</evidence>
<dbReference type="NCBIfam" id="TIGR00435">
    <property type="entry name" value="cysS"/>
    <property type="match status" value="1"/>
</dbReference>
<dbReference type="GO" id="GO:0046872">
    <property type="term" value="F:metal ion binding"/>
    <property type="evidence" value="ECO:0007669"/>
    <property type="project" value="UniProtKB-KW"/>
</dbReference>